<keyword evidence="1" id="KW-0732">Signal</keyword>
<evidence type="ECO:0000313" key="3">
    <source>
        <dbReference type="Proteomes" id="UP001346149"/>
    </source>
</evidence>
<feature type="signal peptide" evidence="1">
    <location>
        <begin position="1"/>
        <end position="25"/>
    </location>
</feature>
<reference evidence="2 3" key="1">
    <citation type="journal article" date="2023" name="Hortic Res">
        <title>Pangenome of water caltrop reveals structural variations and asymmetric subgenome divergence after allopolyploidization.</title>
        <authorList>
            <person name="Zhang X."/>
            <person name="Chen Y."/>
            <person name="Wang L."/>
            <person name="Yuan Y."/>
            <person name="Fang M."/>
            <person name="Shi L."/>
            <person name="Lu R."/>
            <person name="Comes H.P."/>
            <person name="Ma Y."/>
            <person name="Chen Y."/>
            <person name="Huang G."/>
            <person name="Zhou Y."/>
            <person name="Zheng Z."/>
            <person name="Qiu Y."/>
        </authorList>
    </citation>
    <scope>NUCLEOTIDE SEQUENCE [LARGE SCALE GENOMIC DNA]</scope>
    <source>
        <strain evidence="2">F231</strain>
    </source>
</reference>
<comment type="caution">
    <text evidence="2">The sequence shown here is derived from an EMBL/GenBank/DDBJ whole genome shotgun (WGS) entry which is preliminary data.</text>
</comment>
<evidence type="ECO:0000256" key="1">
    <source>
        <dbReference type="SAM" id="SignalP"/>
    </source>
</evidence>
<keyword evidence="3" id="KW-1185">Reference proteome</keyword>
<gene>
    <name evidence="2" type="ORF">SAY86_008042</name>
</gene>
<name>A0AAN7LIF8_TRANT</name>
<evidence type="ECO:0000313" key="2">
    <source>
        <dbReference type="EMBL" id="KAK4783668.1"/>
    </source>
</evidence>
<dbReference type="AlphaFoldDB" id="A0AAN7LIF8"/>
<dbReference type="Proteomes" id="UP001346149">
    <property type="component" value="Unassembled WGS sequence"/>
</dbReference>
<protein>
    <submittedName>
        <fullName evidence="2">Uncharacterized protein</fullName>
    </submittedName>
</protein>
<accession>A0AAN7LIF8</accession>
<feature type="chain" id="PRO_5042854948" evidence="1">
    <location>
        <begin position="26"/>
        <end position="135"/>
    </location>
</feature>
<proteinExistence type="predicted"/>
<dbReference type="EMBL" id="JAXQNO010000015">
    <property type="protein sequence ID" value="KAK4783668.1"/>
    <property type="molecule type" value="Genomic_DNA"/>
</dbReference>
<sequence length="135" mass="15461">MLDYRLPGAGLTCAVALLWGTEAEAVTVRDVKGYMNKKLDHCIRRQKERLMNLVGATVDDDRSHMNYCPEDPKFSNTKISAEQKENTTQKHHVDPVKHVLWYPRTREATTNLSSLLKQAIRCFICTSFDTSVRHP</sequence>
<organism evidence="2 3">
    <name type="scientific">Trapa natans</name>
    <name type="common">Water chestnut</name>
    <dbReference type="NCBI Taxonomy" id="22666"/>
    <lineage>
        <taxon>Eukaryota</taxon>
        <taxon>Viridiplantae</taxon>
        <taxon>Streptophyta</taxon>
        <taxon>Embryophyta</taxon>
        <taxon>Tracheophyta</taxon>
        <taxon>Spermatophyta</taxon>
        <taxon>Magnoliopsida</taxon>
        <taxon>eudicotyledons</taxon>
        <taxon>Gunneridae</taxon>
        <taxon>Pentapetalae</taxon>
        <taxon>rosids</taxon>
        <taxon>malvids</taxon>
        <taxon>Myrtales</taxon>
        <taxon>Lythraceae</taxon>
        <taxon>Trapa</taxon>
    </lineage>
</organism>